<dbReference type="EMBL" id="PNEN01000494">
    <property type="protein sequence ID" value="PPJ57458.1"/>
    <property type="molecule type" value="Genomic_DNA"/>
</dbReference>
<reference evidence="2" key="1">
    <citation type="journal article" date="2017" name="bioRxiv">
        <title>Conservation of a gene cluster reveals novel cercosporin biosynthetic mechanisms and extends production to the genus Colletotrichum.</title>
        <authorList>
            <person name="de Jonge R."/>
            <person name="Ebert M.K."/>
            <person name="Huitt-Roehl C.R."/>
            <person name="Pal P."/>
            <person name="Suttle J.C."/>
            <person name="Spanner R.E."/>
            <person name="Neubauer J.D."/>
            <person name="Jurick W.M.II."/>
            <person name="Stott K.A."/>
            <person name="Secor G.A."/>
            <person name="Thomma B.P.H.J."/>
            <person name="Van de Peer Y."/>
            <person name="Townsend C.A."/>
            <person name="Bolton M.D."/>
        </authorList>
    </citation>
    <scope>NUCLEOTIDE SEQUENCE [LARGE SCALE GENOMIC DNA]</scope>
    <source>
        <strain evidence="2">CBS538.71</strain>
    </source>
</reference>
<comment type="caution">
    <text evidence="1">The sequence shown here is derived from an EMBL/GenBank/DDBJ whole genome shotgun (WGS) entry which is preliminary data.</text>
</comment>
<dbReference type="AlphaFoldDB" id="A0A2S6CCJ4"/>
<name>A0A2S6CCJ4_9PEZI</name>
<gene>
    <name evidence="1" type="ORF">CBER1_04397</name>
</gene>
<dbReference type="Proteomes" id="UP000237631">
    <property type="component" value="Unassembled WGS sequence"/>
</dbReference>
<organism evidence="1 2">
    <name type="scientific">Cercospora berteroae</name>
    <dbReference type="NCBI Taxonomy" id="357750"/>
    <lineage>
        <taxon>Eukaryota</taxon>
        <taxon>Fungi</taxon>
        <taxon>Dikarya</taxon>
        <taxon>Ascomycota</taxon>
        <taxon>Pezizomycotina</taxon>
        <taxon>Dothideomycetes</taxon>
        <taxon>Dothideomycetidae</taxon>
        <taxon>Mycosphaerellales</taxon>
        <taxon>Mycosphaerellaceae</taxon>
        <taxon>Cercospora</taxon>
    </lineage>
</organism>
<dbReference type="OrthoDB" id="3635424at2759"/>
<evidence type="ECO:0000313" key="1">
    <source>
        <dbReference type="EMBL" id="PPJ57458.1"/>
    </source>
</evidence>
<sequence length="259" mass="30544">MESAHQVEALAQKVQSMSWAEGPLAMTLESDGIPPTLNGRQEQTTPTCFWDLPEEVRHMIYRRACPGYYIDVQQIEGLTLLRACPHVRPGYLARCYRDGTFMLNLRNTHPEDRVPLWREFLDSMPTSSAGQLRYMVFYFQQFVLKIEVKPETEERLSFEYTPTYDDDYDKQGVYDPQIINEYTRRWIEFKLRMIKTRCTKPRFGKKDLNRIAKISFELVAYLHVRLWPRQFPGQAGFLDGVPDHAWECPACLWTREMVD</sequence>
<evidence type="ECO:0000313" key="2">
    <source>
        <dbReference type="Proteomes" id="UP000237631"/>
    </source>
</evidence>
<protein>
    <submittedName>
        <fullName evidence="1">Uncharacterized protein</fullName>
    </submittedName>
</protein>
<accession>A0A2S6CCJ4</accession>
<keyword evidence="2" id="KW-1185">Reference proteome</keyword>
<proteinExistence type="predicted"/>